<protein>
    <submittedName>
        <fullName evidence="1">Uncharacterized protein</fullName>
    </submittedName>
</protein>
<comment type="caution">
    <text evidence="1">The sequence shown here is derived from an EMBL/GenBank/DDBJ whole genome shotgun (WGS) entry which is preliminary data.</text>
</comment>
<gene>
    <name evidence="1" type="ORF">S01H1_69302</name>
</gene>
<name>X0X6V9_9ZZZZ</name>
<dbReference type="AlphaFoldDB" id="X0X6V9"/>
<sequence length="89" mass="10776">MKHLATRSDKILSEFGDVIIQTKKVIEESNQFYKPFKKLMTNWLVSMPWAYFEGLFLYRKFIAHPVYILNVRFFWPNIKSYFVICAIFK</sequence>
<accession>X0X6V9</accession>
<dbReference type="EMBL" id="BARS01046007">
    <property type="protein sequence ID" value="GAG38944.1"/>
    <property type="molecule type" value="Genomic_DNA"/>
</dbReference>
<organism evidence="1">
    <name type="scientific">marine sediment metagenome</name>
    <dbReference type="NCBI Taxonomy" id="412755"/>
    <lineage>
        <taxon>unclassified sequences</taxon>
        <taxon>metagenomes</taxon>
        <taxon>ecological metagenomes</taxon>
    </lineage>
</organism>
<proteinExistence type="predicted"/>
<reference evidence="1" key="1">
    <citation type="journal article" date="2014" name="Front. Microbiol.">
        <title>High frequency of phylogenetically diverse reductive dehalogenase-homologous genes in deep subseafloor sedimentary metagenomes.</title>
        <authorList>
            <person name="Kawai M."/>
            <person name="Futagami T."/>
            <person name="Toyoda A."/>
            <person name="Takaki Y."/>
            <person name="Nishi S."/>
            <person name="Hori S."/>
            <person name="Arai W."/>
            <person name="Tsubouchi T."/>
            <person name="Morono Y."/>
            <person name="Uchiyama I."/>
            <person name="Ito T."/>
            <person name="Fujiyama A."/>
            <person name="Inagaki F."/>
            <person name="Takami H."/>
        </authorList>
    </citation>
    <scope>NUCLEOTIDE SEQUENCE</scope>
    <source>
        <strain evidence="1">Expedition CK06-06</strain>
    </source>
</reference>
<evidence type="ECO:0000313" key="1">
    <source>
        <dbReference type="EMBL" id="GAG38944.1"/>
    </source>
</evidence>